<comment type="caution">
    <text evidence="1">The sequence shown here is derived from an EMBL/GenBank/DDBJ whole genome shotgun (WGS) entry which is preliminary data.</text>
</comment>
<reference evidence="1 2" key="1">
    <citation type="submission" date="2007-09" db="EMBL/GenBank/DDBJ databases">
        <title>Draft genome sequence of Faecalibacterium prausnitzii M21/2.</title>
        <authorList>
            <person name="Sudarsanam P."/>
            <person name="Ley R."/>
            <person name="Guruge J."/>
            <person name="Turnbaugh P.J."/>
            <person name="Mahowald M."/>
            <person name="Liep D."/>
            <person name="Gordon J."/>
        </authorList>
    </citation>
    <scope>NUCLEOTIDE SEQUENCE [LARGE SCALE GENOMIC DNA]</scope>
    <source>
        <strain evidence="1 2">M21/2</strain>
    </source>
</reference>
<dbReference type="PANTHER" id="PTHR35861">
    <property type="match status" value="1"/>
</dbReference>
<dbReference type="EMBL" id="ABED02000025">
    <property type="protein sequence ID" value="EDP21742.1"/>
    <property type="molecule type" value="Genomic_DNA"/>
</dbReference>
<dbReference type="AlphaFoldDB" id="A8SB48"/>
<dbReference type="HOGENOM" id="CLU_045095_0_0_9"/>
<dbReference type="PANTHER" id="PTHR35861:SF2">
    <property type="entry name" value="FELS-2 PROPHAGE PROTEIN"/>
    <property type="match status" value="1"/>
</dbReference>
<dbReference type="Proteomes" id="UP000005945">
    <property type="component" value="Unassembled WGS sequence"/>
</dbReference>
<evidence type="ECO:0000313" key="2">
    <source>
        <dbReference type="Proteomes" id="UP000005945"/>
    </source>
</evidence>
<evidence type="ECO:0008006" key="3">
    <source>
        <dbReference type="Google" id="ProtNLM"/>
    </source>
</evidence>
<protein>
    <recommendedName>
        <fullName evidence="3">Phage tail sheath protein</fullName>
    </recommendedName>
</protein>
<reference evidence="1 2" key="2">
    <citation type="submission" date="2007-09" db="EMBL/GenBank/DDBJ databases">
        <authorList>
            <person name="Fulton L."/>
            <person name="Clifton S."/>
            <person name="Fulton B."/>
            <person name="Xu J."/>
            <person name="Minx P."/>
            <person name="Pepin K.H."/>
            <person name="Johnson M."/>
            <person name="Thiruvilangam P."/>
            <person name="Bhonagiri V."/>
            <person name="Nash W.E."/>
            <person name="Mardis E.R."/>
            <person name="Wilson R.K."/>
        </authorList>
    </citation>
    <scope>NUCLEOTIDE SEQUENCE [LARGE SCALE GENOMIC DNA]</scope>
    <source>
        <strain evidence="1 2">M21/2</strain>
    </source>
</reference>
<accession>A8SB48</accession>
<sequence length="487" mass="52820">MPFYHGAYSSEKSTSLVSPVISSAGLQVYVGTAPIYLTNDPSATVGKPIVCYDFAACQQQLGYSDDFKNFTLCEAMDVNFRVFNNAPVIFINVLDPNNSKHVTKNAEESLTLSEDGVATYSKKYVLLDKLTVKANSKELVLGTDYITEFMEGGGLRITLLVQNPVDKTIKVTSTSLNPENVSTTDIVGGYNSVTGAETGVELIRRIFPLYGLVPGSLLAPGWSSNPTVAAALTAKTNALNGNFKCMSIVDIAADANGATVYTDCKKAKTDLGATDIRTIVLWPMAQIGTKKYHLSTICGALLASTDAEHGDVPYDSPSNLAAKITGTILADGTPVLLDQQQANDVLNAQGITTAINSINGYVLWGNCTAGYPGNTDPKDYWINCRRMFNWDANNFILTYFQHVDRNYSRQLVRTIVDSKNMTGNGYVAKDYMAAYKCTFLDSENTETDIISGHLTTHTCLAPYVPAQYIENIDEFDVEALNAALKGE</sequence>
<dbReference type="RefSeq" id="WP_005923713.1">
    <property type="nucleotide sequence ID" value="NZ_DS483500.1"/>
</dbReference>
<gene>
    <name evidence="1" type="ORF">FAEPRAM212_01563</name>
</gene>
<proteinExistence type="predicted"/>
<evidence type="ECO:0000313" key="1">
    <source>
        <dbReference type="EMBL" id="EDP21742.1"/>
    </source>
</evidence>
<dbReference type="InterPro" id="IPR052042">
    <property type="entry name" value="Tail_sheath_structural"/>
</dbReference>
<organism evidence="1 2">
    <name type="scientific">Faecalibacterium prausnitzii M21/2</name>
    <dbReference type="NCBI Taxonomy" id="411485"/>
    <lineage>
        <taxon>Bacteria</taxon>
        <taxon>Bacillati</taxon>
        <taxon>Bacillota</taxon>
        <taxon>Clostridia</taxon>
        <taxon>Eubacteriales</taxon>
        <taxon>Oscillospiraceae</taxon>
        <taxon>Faecalibacterium</taxon>
    </lineage>
</organism>
<dbReference type="GeneID" id="75068344"/>
<name>A8SB48_9FIRM</name>